<evidence type="ECO:0000256" key="2">
    <source>
        <dbReference type="ARBA" id="ARBA00022741"/>
    </source>
</evidence>
<evidence type="ECO:0000256" key="3">
    <source>
        <dbReference type="ARBA" id="ARBA00022840"/>
    </source>
</evidence>
<keyword evidence="2 5" id="KW-0547">Nucleotide-binding</keyword>
<dbReference type="HAMAP" id="MF_00376">
    <property type="entry name" value="Dephospho_CoA_kinase"/>
    <property type="match status" value="1"/>
</dbReference>
<protein>
    <recommendedName>
        <fullName evidence="5 6">Dephospho-CoA kinase</fullName>
        <ecNumber evidence="5 6">2.7.1.24</ecNumber>
    </recommendedName>
    <alternativeName>
        <fullName evidence="5">Dephosphocoenzyme A kinase</fullName>
    </alternativeName>
</protein>
<gene>
    <name evidence="5" type="primary">coaE</name>
    <name evidence="8" type="ORF">TsocGM_09270</name>
</gene>
<dbReference type="GO" id="GO:0005524">
    <property type="term" value="F:ATP binding"/>
    <property type="evidence" value="ECO:0007669"/>
    <property type="project" value="UniProtKB-UniRule"/>
</dbReference>
<reference evidence="8 9" key="2">
    <citation type="submission" date="2019-01" db="EMBL/GenBank/DDBJ databases">
        <title>Tautonia sociabilis, a novel thermotolerant planctomycete of Isosphaeraceae family, isolated from a 4000 m deep subterranean habitat.</title>
        <authorList>
            <person name="Kovaleva O.L."/>
            <person name="Elcheninov A.G."/>
            <person name="Van Heerden E."/>
            <person name="Toshchakov S.V."/>
            <person name="Novikov A."/>
            <person name="Bonch-Osmolovskaya E.A."/>
            <person name="Kublanov I.V."/>
        </authorList>
    </citation>
    <scope>NUCLEOTIDE SEQUENCE [LARGE SCALE GENOMIC DNA]</scope>
    <source>
        <strain evidence="8 9">GM2012</strain>
    </source>
</reference>
<evidence type="ECO:0000313" key="9">
    <source>
        <dbReference type="Proteomes" id="UP000280296"/>
    </source>
</evidence>
<comment type="caution">
    <text evidence="8">The sequence shown here is derived from an EMBL/GenBank/DDBJ whole genome shotgun (WGS) entry which is preliminary data.</text>
</comment>
<dbReference type="EC" id="2.7.1.24" evidence="5 6"/>
<keyword evidence="5" id="KW-0963">Cytoplasm</keyword>
<dbReference type="PROSITE" id="PS51219">
    <property type="entry name" value="DPCK"/>
    <property type="match status" value="1"/>
</dbReference>
<dbReference type="GO" id="GO:0015937">
    <property type="term" value="P:coenzyme A biosynthetic process"/>
    <property type="evidence" value="ECO:0007669"/>
    <property type="project" value="UniProtKB-UniRule"/>
</dbReference>
<feature type="compositionally biased region" description="Basic residues" evidence="7">
    <location>
        <begin position="1"/>
        <end position="10"/>
    </location>
</feature>
<dbReference type="AlphaFoldDB" id="A0A432MLN4"/>
<evidence type="ECO:0000256" key="7">
    <source>
        <dbReference type="SAM" id="MobiDB-lite"/>
    </source>
</evidence>
<organism evidence="8 9">
    <name type="scientific">Tautonia sociabilis</name>
    <dbReference type="NCBI Taxonomy" id="2080755"/>
    <lineage>
        <taxon>Bacteria</taxon>
        <taxon>Pseudomonadati</taxon>
        <taxon>Planctomycetota</taxon>
        <taxon>Planctomycetia</taxon>
        <taxon>Isosphaerales</taxon>
        <taxon>Isosphaeraceae</taxon>
        <taxon>Tautonia</taxon>
    </lineage>
</organism>
<evidence type="ECO:0000256" key="6">
    <source>
        <dbReference type="NCBIfam" id="TIGR00152"/>
    </source>
</evidence>
<dbReference type="PANTHER" id="PTHR10695">
    <property type="entry name" value="DEPHOSPHO-COA KINASE-RELATED"/>
    <property type="match status" value="1"/>
</dbReference>
<comment type="similarity">
    <text evidence="1 5">Belongs to the CoaE family.</text>
</comment>
<dbReference type="NCBIfam" id="TIGR00152">
    <property type="entry name" value="dephospho-CoA kinase"/>
    <property type="match status" value="1"/>
</dbReference>
<comment type="pathway">
    <text evidence="5">Cofactor biosynthesis; coenzyme A biosynthesis; CoA from (R)-pantothenate: step 5/5.</text>
</comment>
<sequence>MPRYARRPSGQRRPPGPWKNGPVPVVGLIGGIGAGKSLVAAALAARGAAVLDADAIGHALLDQRPARQEVVARFGEDVLAPPAEEGEAPRIDRKALGRLVFSEETSLRALEAILHPRMRKTFEKAIARISRRREAPLVVLDAAILLEAGWDDLCDSVVFVDAPASSRRERLARSREWSAEQLAAREAAQWPLDRKRARADRVVVNDGSTDELKARVDRLWQDLTRRPPWRGRTEVEDEPDDTSRSDATSPADRLSSRRRAPRSGAPRTSPPKGRGRRPR</sequence>
<dbReference type="InterPro" id="IPR027417">
    <property type="entry name" value="P-loop_NTPase"/>
</dbReference>
<comment type="subcellular location">
    <subcellularLocation>
        <location evidence="5">Cytoplasm</location>
    </subcellularLocation>
</comment>
<proteinExistence type="inferred from homology"/>
<feature type="region of interest" description="Disordered" evidence="7">
    <location>
        <begin position="227"/>
        <end position="279"/>
    </location>
</feature>
<keyword evidence="4 5" id="KW-0173">Coenzyme A biosynthesis</keyword>
<dbReference type="PANTHER" id="PTHR10695:SF46">
    <property type="entry name" value="BIFUNCTIONAL COENZYME A SYNTHASE-RELATED"/>
    <property type="match status" value="1"/>
</dbReference>
<evidence type="ECO:0000256" key="1">
    <source>
        <dbReference type="ARBA" id="ARBA00009018"/>
    </source>
</evidence>
<dbReference type="EMBL" id="RYZH01000014">
    <property type="protein sequence ID" value="RUL88117.1"/>
    <property type="molecule type" value="Genomic_DNA"/>
</dbReference>
<feature type="compositionally biased region" description="Low complexity" evidence="7">
    <location>
        <begin position="262"/>
        <end position="271"/>
    </location>
</feature>
<dbReference type="RefSeq" id="WP_126725026.1">
    <property type="nucleotide sequence ID" value="NZ_RYZH01000014.1"/>
</dbReference>
<dbReference type="Proteomes" id="UP000280296">
    <property type="component" value="Unassembled WGS sequence"/>
</dbReference>
<dbReference type="GO" id="GO:0005737">
    <property type="term" value="C:cytoplasm"/>
    <property type="evidence" value="ECO:0007669"/>
    <property type="project" value="UniProtKB-SubCell"/>
</dbReference>
<dbReference type="Gene3D" id="3.40.50.300">
    <property type="entry name" value="P-loop containing nucleotide triphosphate hydrolases"/>
    <property type="match status" value="1"/>
</dbReference>
<evidence type="ECO:0000256" key="5">
    <source>
        <dbReference type="HAMAP-Rule" id="MF_00376"/>
    </source>
</evidence>
<comment type="function">
    <text evidence="5">Catalyzes the phosphorylation of the 3'-hydroxyl group of dephosphocoenzyme A to form coenzyme A.</text>
</comment>
<dbReference type="Pfam" id="PF01121">
    <property type="entry name" value="CoaE"/>
    <property type="match status" value="1"/>
</dbReference>
<keyword evidence="9" id="KW-1185">Reference proteome</keyword>
<dbReference type="CDD" id="cd02022">
    <property type="entry name" value="DPCK"/>
    <property type="match status" value="1"/>
</dbReference>
<dbReference type="InterPro" id="IPR001977">
    <property type="entry name" value="Depp_CoAkinase"/>
</dbReference>
<keyword evidence="3 5" id="KW-0067">ATP-binding</keyword>
<evidence type="ECO:0000313" key="8">
    <source>
        <dbReference type="EMBL" id="RUL88117.1"/>
    </source>
</evidence>
<dbReference type="UniPathway" id="UPA00241">
    <property type="reaction ID" value="UER00356"/>
</dbReference>
<dbReference type="OrthoDB" id="9812943at2"/>
<feature type="region of interest" description="Disordered" evidence="7">
    <location>
        <begin position="1"/>
        <end position="20"/>
    </location>
</feature>
<dbReference type="SUPFAM" id="SSF52540">
    <property type="entry name" value="P-loop containing nucleoside triphosphate hydrolases"/>
    <property type="match status" value="1"/>
</dbReference>
<keyword evidence="5 8" id="KW-0418">Kinase</keyword>
<comment type="catalytic activity">
    <reaction evidence="5">
        <text>3'-dephospho-CoA + ATP = ADP + CoA + H(+)</text>
        <dbReference type="Rhea" id="RHEA:18245"/>
        <dbReference type="ChEBI" id="CHEBI:15378"/>
        <dbReference type="ChEBI" id="CHEBI:30616"/>
        <dbReference type="ChEBI" id="CHEBI:57287"/>
        <dbReference type="ChEBI" id="CHEBI:57328"/>
        <dbReference type="ChEBI" id="CHEBI:456216"/>
        <dbReference type="EC" id="2.7.1.24"/>
    </reaction>
</comment>
<name>A0A432MLN4_9BACT</name>
<reference evidence="8 9" key="1">
    <citation type="submission" date="2018-12" db="EMBL/GenBank/DDBJ databases">
        <authorList>
            <person name="Toschakov S.V."/>
        </authorList>
    </citation>
    <scope>NUCLEOTIDE SEQUENCE [LARGE SCALE GENOMIC DNA]</scope>
    <source>
        <strain evidence="8 9">GM2012</strain>
    </source>
</reference>
<keyword evidence="5 8" id="KW-0808">Transferase</keyword>
<feature type="binding site" evidence="5">
    <location>
        <begin position="33"/>
        <end position="38"/>
    </location>
    <ligand>
        <name>ATP</name>
        <dbReference type="ChEBI" id="CHEBI:30616"/>
    </ligand>
</feature>
<accession>A0A432MLN4</accession>
<dbReference type="GO" id="GO:0004140">
    <property type="term" value="F:dephospho-CoA kinase activity"/>
    <property type="evidence" value="ECO:0007669"/>
    <property type="project" value="UniProtKB-UniRule"/>
</dbReference>
<evidence type="ECO:0000256" key="4">
    <source>
        <dbReference type="ARBA" id="ARBA00022993"/>
    </source>
</evidence>